<dbReference type="PANTHER" id="PTHR43818">
    <property type="entry name" value="BCDNA.GH03377"/>
    <property type="match status" value="1"/>
</dbReference>
<dbReference type="InterPro" id="IPR036291">
    <property type="entry name" value="NAD(P)-bd_dom_sf"/>
</dbReference>
<dbReference type="Proteomes" id="UP001165586">
    <property type="component" value="Unassembled WGS sequence"/>
</dbReference>
<keyword evidence="1" id="KW-0560">Oxidoreductase</keyword>
<dbReference type="Gene3D" id="3.40.50.720">
    <property type="entry name" value="NAD(P)-binding Rossmann-like Domain"/>
    <property type="match status" value="1"/>
</dbReference>
<protein>
    <submittedName>
        <fullName evidence="6">Gfo/Idh/MocA family oxidoreductase</fullName>
    </submittedName>
</protein>
<dbReference type="InterPro" id="IPR000683">
    <property type="entry name" value="Gfo/Idh/MocA-like_OxRdtase_N"/>
</dbReference>
<feature type="region of interest" description="Disordered" evidence="3">
    <location>
        <begin position="373"/>
        <end position="392"/>
    </location>
</feature>
<accession>A0ABT2GYG5</accession>
<evidence type="ECO:0000259" key="5">
    <source>
        <dbReference type="Pfam" id="PF22725"/>
    </source>
</evidence>
<keyword evidence="7" id="KW-1185">Reference proteome</keyword>
<evidence type="ECO:0000256" key="3">
    <source>
        <dbReference type="SAM" id="MobiDB-lite"/>
    </source>
</evidence>
<dbReference type="InterPro" id="IPR055170">
    <property type="entry name" value="GFO_IDH_MocA-like_dom"/>
</dbReference>
<feature type="compositionally biased region" description="Low complexity" evidence="3">
    <location>
        <begin position="374"/>
        <end position="392"/>
    </location>
</feature>
<dbReference type="Pfam" id="PF22725">
    <property type="entry name" value="GFO_IDH_MocA_C3"/>
    <property type="match status" value="1"/>
</dbReference>
<feature type="domain" description="GFO/IDH/MocA-like oxidoreductase" evidence="5">
    <location>
        <begin position="140"/>
        <end position="276"/>
    </location>
</feature>
<evidence type="ECO:0000313" key="6">
    <source>
        <dbReference type="EMBL" id="MCS5732995.1"/>
    </source>
</evidence>
<feature type="domain" description="Gfo/Idh/MocA-like oxidoreductase N-terminal" evidence="4">
    <location>
        <begin position="42"/>
        <end position="129"/>
    </location>
</feature>
<dbReference type="Pfam" id="PF01408">
    <property type="entry name" value="GFO_IDH_MocA"/>
    <property type="match status" value="1"/>
</dbReference>
<evidence type="ECO:0000256" key="2">
    <source>
        <dbReference type="ARBA" id="ARBA00023027"/>
    </source>
</evidence>
<dbReference type="PANTHER" id="PTHR43818:SF11">
    <property type="entry name" value="BCDNA.GH03377"/>
    <property type="match status" value="1"/>
</dbReference>
<proteinExistence type="predicted"/>
<sequence>MNGVTGRMGYRQHLVRSILAIRDDGGVLLPNGDRIQVEPILVGRNAEKLAELAALHNVAEYTTDLAEALADETATIYFDAQVTSARKDAILQAIAAGKHIYTEKPIANSVADGLELVAAADAAGVINGVVHDKLYLPGLLKLKRLIDSGFFGRILSVRGEFGYWVFEGDFLPAQRPSWNYREEDGGGMTLDMYCHWNYVLENLFGRVEAVSSKAVTHIHERWDEQGNRYEATADDAAYGIFELEGDIIAQINSSWAVRVDRGELVEFQVDGTLGSAVAGLFGCKVQPRVNTPKPVWNPDLPTDQDFPSQWTQIPDNQEFTNGFRAQWEQFLHDVVAGRPHPYDLAAGVRGLQLVDAGLQSSAEGRRIVIEKVDAAPTSPSASGSPSAPSPEAVLAEIERVESERVEA</sequence>
<reference evidence="6" key="1">
    <citation type="submission" date="2022-08" db="EMBL/GenBank/DDBJ databases">
        <authorList>
            <person name="Deng Y."/>
            <person name="Han X.-F."/>
            <person name="Zhang Y.-Q."/>
        </authorList>
    </citation>
    <scope>NUCLEOTIDE SEQUENCE</scope>
    <source>
        <strain evidence="6">CPCC 203386</strain>
    </source>
</reference>
<evidence type="ECO:0000256" key="1">
    <source>
        <dbReference type="ARBA" id="ARBA00023002"/>
    </source>
</evidence>
<comment type="caution">
    <text evidence="6">The sequence shown here is derived from an EMBL/GenBank/DDBJ whole genome shotgun (WGS) entry which is preliminary data.</text>
</comment>
<evidence type="ECO:0000313" key="7">
    <source>
        <dbReference type="Proteomes" id="UP001165586"/>
    </source>
</evidence>
<organism evidence="6 7">
    <name type="scientific">Herbiconiux daphne</name>
    <dbReference type="NCBI Taxonomy" id="2970914"/>
    <lineage>
        <taxon>Bacteria</taxon>
        <taxon>Bacillati</taxon>
        <taxon>Actinomycetota</taxon>
        <taxon>Actinomycetes</taxon>
        <taxon>Micrococcales</taxon>
        <taxon>Microbacteriaceae</taxon>
        <taxon>Herbiconiux</taxon>
    </lineage>
</organism>
<dbReference type="RefSeq" id="WP_259537984.1">
    <property type="nucleotide sequence ID" value="NZ_JANLCJ010000001.1"/>
</dbReference>
<dbReference type="SUPFAM" id="SSF51735">
    <property type="entry name" value="NAD(P)-binding Rossmann-fold domains"/>
    <property type="match status" value="1"/>
</dbReference>
<gene>
    <name evidence="6" type="ORF">N1032_04470</name>
</gene>
<dbReference type="InterPro" id="IPR050463">
    <property type="entry name" value="Gfo/Idh/MocA_oxidrdct_glycsds"/>
</dbReference>
<name>A0ABT2GYG5_9MICO</name>
<dbReference type="SUPFAM" id="SSF55347">
    <property type="entry name" value="Glyceraldehyde-3-phosphate dehydrogenase-like, C-terminal domain"/>
    <property type="match status" value="1"/>
</dbReference>
<evidence type="ECO:0000259" key="4">
    <source>
        <dbReference type="Pfam" id="PF01408"/>
    </source>
</evidence>
<dbReference type="Gene3D" id="3.30.360.10">
    <property type="entry name" value="Dihydrodipicolinate Reductase, domain 2"/>
    <property type="match status" value="1"/>
</dbReference>
<dbReference type="EMBL" id="JANLCJ010000001">
    <property type="protein sequence ID" value="MCS5732995.1"/>
    <property type="molecule type" value="Genomic_DNA"/>
</dbReference>
<keyword evidence="2" id="KW-0520">NAD</keyword>